<dbReference type="Gene3D" id="3.40.50.2300">
    <property type="match status" value="2"/>
</dbReference>
<gene>
    <name evidence="5" type="ORF">GCM10009827_103470</name>
</gene>
<evidence type="ECO:0000313" key="5">
    <source>
        <dbReference type="EMBL" id="GAA1565211.1"/>
    </source>
</evidence>
<evidence type="ECO:0000259" key="4">
    <source>
        <dbReference type="PROSITE" id="PS50932"/>
    </source>
</evidence>
<proteinExistence type="predicted"/>
<dbReference type="GO" id="GO:0003677">
    <property type="term" value="F:DNA binding"/>
    <property type="evidence" value="ECO:0007669"/>
    <property type="project" value="UniProtKB-KW"/>
</dbReference>
<accession>A0ABP4NP81</accession>
<dbReference type="CDD" id="cd06267">
    <property type="entry name" value="PBP1_LacI_sugar_binding-like"/>
    <property type="match status" value="1"/>
</dbReference>
<evidence type="ECO:0000313" key="6">
    <source>
        <dbReference type="Proteomes" id="UP001501470"/>
    </source>
</evidence>
<evidence type="ECO:0000256" key="1">
    <source>
        <dbReference type="ARBA" id="ARBA00023015"/>
    </source>
</evidence>
<sequence>MTDEPSPPTVTEVAAAAGVSAATVSRVLTGRVRVSTSARVSVHDAIAQLGYVRHRGPRRPDRLPQRLPVAALFFEPTARLFHDTFSAKLLAGAEEELTRHGIPLLTMSATRGTIASATQFLTTGGVGGVLLLGGHSSHPLAVSLAASRVPLRATGRPADGLDIPFVDVDNRDGARQAVEHLILRHRRAIAAIAGPPDSPAAVDRLDGYRRAMEAAGRVPHVAYGDFTTASGGHAAAWLLDRMPRLDALFVASDAMAAGALQALRKAGRRVPEDVAVVGFDDAPLASYTTPPLTTVRQPVSELGAVAVALLLSGSEGEQDCPVLPTELVVRASS</sequence>
<comment type="caution">
    <text evidence="5">The sequence shown here is derived from an EMBL/GenBank/DDBJ whole genome shotgun (WGS) entry which is preliminary data.</text>
</comment>
<evidence type="ECO:0000256" key="2">
    <source>
        <dbReference type="ARBA" id="ARBA00023125"/>
    </source>
</evidence>
<dbReference type="Gene3D" id="1.10.260.40">
    <property type="entry name" value="lambda repressor-like DNA-binding domains"/>
    <property type="match status" value="1"/>
</dbReference>
<organism evidence="5 6">
    <name type="scientific">Dactylosporangium maewongense</name>
    <dbReference type="NCBI Taxonomy" id="634393"/>
    <lineage>
        <taxon>Bacteria</taxon>
        <taxon>Bacillati</taxon>
        <taxon>Actinomycetota</taxon>
        <taxon>Actinomycetes</taxon>
        <taxon>Micromonosporales</taxon>
        <taxon>Micromonosporaceae</taxon>
        <taxon>Dactylosporangium</taxon>
    </lineage>
</organism>
<dbReference type="InterPro" id="IPR010982">
    <property type="entry name" value="Lambda_DNA-bd_dom_sf"/>
</dbReference>
<dbReference type="PROSITE" id="PS00356">
    <property type="entry name" value="HTH_LACI_1"/>
    <property type="match status" value="1"/>
</dbReference>
<dbReference type="EMBL" id="BAAAQD010000035">
    <property type="protein sequence ID" value="GAA1565211.1"/>
    <property type="molecule type" value="Genomic_DNA"/>
</dbReference>
<dbReference type="InterPro" id="IPR028082">
    <property type="entry name" value="Peripla_BP_I"/>
</dbReference>
<dbReference type="InterPro" id="IPR000843">
    <property type="entry name" value="HTH_LacI"/>
</dbReference>
<reference evidence="6" key="1">
    <citation type="journal article" date="2019" name="Int. J. Syst. Evol. Microbiol.">
        <title>The Global Catalogue of Microorganisms (GCM) 10K type strain sequencing project: providing services to taxonomists for standard genome sequencing and annotation.</title>
        <authorList>
            <consortium name="The Broad Institute Genomics Platform"/>
            <consortium name="The Broad Institute Genome Sequencing Center for Infectious Disease"/>
            <person name="Wu L."/>
            <person name="Ma J."/>
        </authorList>
    </citation>
    <scope>NUCLEOTIDE SEQUENCE [LARGE SCALE GENOMIC DNA]</scope>
    <source>
        <strain evidence="6">JCM 15933</strain>
    </source>
</reference>
<dbReference type="Pfam" id="PF00356">
    <property type="entry name" value="LacI"/>
    <property type="match status" value="1"/>
</dbReference>
<dbReference type="PANTHER" id="PTHR30146">
    <property type="entry name" value="LACI-RELATED TRANSCRIPTIONAL REPRESSOR"/>
    <property type="match status" value="1"/>
</dbReference>
<dbReference type="RefSeq" id="WP_344512913.1">
    <property type="nucleotide sequence ID" value="NZ_BAAAQD010000035.1"/>
</dbReference>
<dbReference type="SUPFAM" id="SSF53822">
    <property type="entry name" value="Periplasmic binding protein-like I"/>
    <property type="match status" value="1"/>
</dbReference>
<dbReference type="Pfam" id="PF13377">
    <property type="entry name" value="Peripla_BP_3"/>
    <property type="match status" value="1"/>
</dbReference>
<keyword evidence="3" id="KW-0804">Transcription</keyword>
<dbReference type="PROSITE" id="PS50932">
    <property type="entry name" value="HTH_LACI_2"/>
    <property type="match status" value="1"/>
</dbReference>
<dbReference type="PANTHER" id="PTHR30146:SF109">
    <property type="entry name" value="HTH-TYPE TRANSCRIPTIONAL REGULATOR GALS"/>
    <property type="match status" value="1"/>
</dbReference>
<dbReference type="SMART" id="SM00354">
    <property type="entry name" value="HTH_LACI"/>
    <property type="match status" value="1"/>
</dbReference>
<evidence type="ECO:0000256" key="3">
    <source>
        <dbReference type="ARBA" id="ARBA00023163"/>
    </source>
</evidence>
<dbReference type="Proteomes" id="UP001501470">
    <property type="component" value="Unassembled WGS sequence"/>
</dbReference>
<keyword evidence="2 5" id="KW-0238">DNA-binding</keyword>
<dbReference type="InterPro" id="IPR046335">
    <property type="entry name" value="LacI/GalR-like_sensor"/>
</dbReference>
<name>A0ABP4NP81_9ACTN</name>
<feature type="domain" description="HTH lacI-type" evidence="4">
    <location>
        <begin position="8"/>
        <end position="69"/>
    </location>
</feature>
<keyword evidence="6" id="KW-1185">Reference proteome</keyword>
<dbReference type="SUPFAM" id="SSF47413">
    <property type="entry name" value="lambda repressor-like DNA-binding domains"/>
    <property type="match status" value="1"/>
</dbReference>
<keyword evidence="1" id="KW-0805">Transcription regulation</keyword>
<protein>
    <submittedName>
        <fullName evidence="5">LacI family DNA-binding transcriptional regulator</fullName>
    </submittedName>
</protein>